<sequence>MVSQAEILGNPELHLKSGSDINLTCIVRQTPEPPTYIYWYHGRRVINYSQRGGKPLLIMLSFTFTMTYARGSER</sequence>
<dbReference type="InterPro" id="IPR013783">
    <property type="entry name" value="Ig-like_fold"/>
</dbReference>
<comment type="caution">
    <text evidence="1">The sequence shown here is derived from an EMBL/GenBank/DDBJ whole genome shotgun (WGS) entry which is preliminary data.</text>
</comment>
<accession>A0ABP1RXT1</accession>
<dbReference type="EMBL" id="CAXLJM020000122">
    <property type="protein sequence ID" value="CAL8138202.1"/>
    <property type="molecule type" value="Genomic_DNA"/>
</dbReference>
<dbReference type="PANTHER" id="PTHR23279">
    <property type="entry name" value="DEFECTIVE PROBOSCIS EXTENSION RESPONSE DPR -RELATED"/>
    <property type="match status" value="1"/>
</dbReference>
<name>A0ABP1RXT1_9HEXA</name>
<evidence type="ECO:0008006" key="3">
    <source>
        <dbReference type="Google" id="ProtNLM"/>
    </source>
</evidence>
<organism evidence="1 2">
    <name type="scientific">Orchesella dallaii</name>
    <dbReference type="NCBI Taxonomy" id="48710"/>
    <lineage>
        <taxon>Eukaryota</taxon>
        <taxon>Metazoa</taxon>
        <taxon>Ecdysozoa</taxon>
        <taxon>Arthropoda</taxon>
        <taxon>Hexapoda</taxon>
        <taxon>Collembola</taxon>
        <taxon>Entomobryomorpha</taxon>
        <taxon>Entomobryoidea</taxon>
        <taxon>Orchesellidae</taxon>
        <taxon>Orchesellinae</taxon>
        <taxon>Orchesella</taxon>
    </lineage>
</organism>
<evidence type="ECO:0000313" key="2">
    <source>
        <dbReference type="Proteomes" id="UP001642540"/>
    </source>
</evidence>
<reference evidence="1 2" key="1">
    <citation type="submission" date="2024-08" db="EMBL/GenBank/DDBJ databases">
        <authorList>
            <person name="Cucini C."/>
            <person name="Frati F."/>
        </authorList>
    </citation>
    <scope>NUCLEOTIDE SEQUENCE [LARGE SCALE GENOMIC DNA]</scope>
</reference>
<dbReference type="InterPro" id="IPR037448">
    <property type="entry name" value="Zig-8"/>
</dbReference>
<proteinExistence type="predicted"/>
<protein>
    <recommendedName>
        <fullName evidence="3">Ig-like domain-containing protein</fullName>
    </recommendedName>
</protein>
<dbReference type="SUPFAM" id="SSF48726">
    <property type="entry name" value="Immunoglobulin"/>
    <property type="match status" value="1"/>
</dbReference>
<dbReference type="InterPro" id="IPR036179">
    <property type="entry name" value="Ig-like_dom_sf"/>
</dbReference>
<dbReference type="Gene3D" id="2.60.40.10">
    <property type="entry name" value="Immunoglobulins"/>
    <property type="match status" value="1"/>
</dbReference>
<dbReference type="PANTHER" id="PTHR23279:SF41">
    <property type="entry name" value="DEFECTIVE PROBOSCIS EXTENSION RESPONSE 4-RELATED"/>
    <property type="match status" value="1"/>
</dbReference>
<evidence type="ECO:0000313" key="1">
    <source>
        <dbReference type="EMBL" id="CAL8138202.1"/>
    </source>
</evidence>
<dbReference type="Proteomes" id="UP001642540">
    <property type="component" value="Unassembled WGS sequence"/>
</dbReference>
<gene>
    <name evidence="1" type="ORF">ODALV1_LOCUS27261</name>
</gene>
<keyword evidence="2" id="KW-1185">Reference proteome</keyword>